<evidence type="ECO:0000313" key="3">
    <source>
        <dbReference type="Proteomes" id="UP001151760"/>
    </source>
</evidence>
<protein>
    <submittedName>
        <fullName evidence="2">Retrovirus-related pol polyprotein from transposon TNT 1-94</fullName>
    </submittedName>
</protein>
<evidence type="ECO:0000259" key="1">
    <source>
        <dbReference type="Pfam" id="PF07727"/>
    </source>
</evidence>
<proteinExistence type="predicted"/>
<sequence length="367" mass="42050">MTPETLSSGHVPNPSLPTHYVPLTKKDWDTLFKPMLDKYFNPPPSVASPGPADLTGLPSSTLVDQDTPSLIAHLNNDPFFGVPIPELTSKESSSRDVILTNVHSVNQPPEHLTLFCYFDAFLSSVEHKNYKEALKESCWIEAMQEELNKFERLEVWELAQLVARGYRQEEGIDFKEYFAPVARLEAIRIFIAYAAHMNMIVCQIDVKAAFLNGILREEVYISQPDRFVDQDNPNHVYKLKKALYRLKHAPRAWYDLLSLFRLSQKFSKSMVDPTLFTWKEGKHILLAQIYVDDIIFASTDPSLCETFSEIKCLKFKMSMMGKMLFFLGLQISQSPRGKFLSQSKYALEIIKKYGMETSDPVDTPMEE</sequence>
<feature type="domain" description="Reverse transcriptase Ty1/copia-type" evidence="1">
    <location>
        <begin position="153"/>
        <end position="366"/>
    </location>
</feature>
<dbReference type="EMBL" id="BQNB010016352">
    <property type="protein sequence ID" value="GJT50796.1"/>
    <property type="molecule type" value="Genomic_DNA"/>
</dbReference>
<comment type="caution">
    <text evidence="2">The sequence shown here is derived from an EMBL/GenBank/DDBJ whole genome shotgun (WGS) entry which is preliminary data.</text>
</comment>
<dbReference type="SUPFAM" id="SSF56672">
    <property type="entry name" value="DNA/RNA polymerases"/>
    <property type="match status" value="1"/>
</dbReference>
<reference evidence="2" key="2">
    <citation type="submission" date="2022-01" db="EMBL/GenBank/DDBJ databases">
        <authorList>
            <person name="Yamashiro T."/>
            <person name="Shiraishi A."/>
            <person name="Satake H."/>
            <person name="Nakayama K."/>
        </authorList>
    </citation>
    <scope>NUCLEOTIDE SEQUENCE</scope>
</reference>
<gene>
    <name evidence="2" type="ORF">Tco_0976953</name>
</gene>
<evidence type="ECO:0000313" key="2">
    <source>
        <dbReference type="EMBL" id="GJT50796.1"/>
    </source>
</evidence>
<accession>A0ABQ5EIP8</accession>
<dbReference type="Pfam" id="PF07727">
    <property type="entry name" value="RVT_2"/>
    <property type="match status" value="1"/>
</dbReference>
<name>A0ABQ5EIP8_9ASTR</name>
<dbReference type="InterPro" id="IPR013103">
    <property type="entry name" value="RVT_2"/>
</dbReference>
<keyword evidence="3" id="KW-1185">Reference proteome</keyword>
<organism evidence="2 3">
    <name type="scientific">Tanacetum coccineum</name>
    <dbReference type="NCBI Taxonomy" id="301880"/>
    <lineage>
        <taxon>Eukaryota</taxon>
        <taxon>Viridiplantae</taxon>
        <taxon>Streptophyta</taxon>
        <taxon>Embryophyta</taxon>
        <taxon>Tracheophyta</taxon>
        <taxon>Spermatophyta</taxon>
        <taxon>Magnoliopsida</taxon>
        <taxon>eudicotyledons</taxon>
        <taxon>Gunneridae</taxon>
        <taxon>Pentapetalae</taxon>
        <taxon>asterids</taxon>
        <taxon>campanulids</taxon>
        <taxon>Asterales</taxon>
        <taxon>Asteraceae</taxon>
        <taxon>Asteroideae</taxon>
        <taxon>Anthemideae</taxon>
        <taxon>Anthemidinae</taxon>
        <taxon>Tanacetum</taxon>
    </lineage>
</organism>
<dbReference type="InterPro" id="IPR043502">
    <property type="entry name" value="DNA/RNA_pol_sf"/>
</dbReference>
<reference evidence="2" key="1">
    <citation type="journal article" date="2022" name="Int. J. Mol. Sci.">
        <title>Draft Genome of Tanacetum Coccineum: Genomic Comparison of Closely Related Tanacetum-Family Plants.</title>
        <authorList>
            <person name="Yamashiro T."/>
            <person name="Shiraishi A."/>
            <person name="Nakayama K."/>
            <person name="Satake H."/>
        </authorList>
    </citation>
    <scope>NUCLEOTIDE SEQUENCE</scope>
</reference>
<dbReference type="Proteomes" id="UP001151760">
    <property type="component" value="Unassembled WGS sequence"/>
</dbReference>